<sequence>MSGEEVPFAKVWPKVEWDEDPHLTAPPLPE</sequence>
<evidence type="ECO:0000313" key="1">
    <source>
        <dbReference type="EMBL" id="JAH54161.1"/>
    </source>
</evidence>
<dbReference type="EMBL" id="GBXM01054416">
    <property type="protein sequence ID" value="JAH54161.1"/>
    <property type="molecule type" value="Transcribed_RNA"/>
</dbReference>
<organism evidence="1">
    <name type="scientific">Anguilla anguilla</name>
    <name type="common">European freshwater eel</name>
    <name type="synonym">Muraena anguilla</name>
    <dbReference type="NCBI Taxonomy" id="7936"/>
    <lineage>
        <taxon>Eukaryota</taxon>
        <taxon>Metazoa</taxon>
        <taxon>Chordata</taxon>
        <taxon>Craniata</taxon>
        <taxon>Vertebrata</taxon>
        <taxon>Euteleostomi</taxon>
        <taxon>Actinopterygii</taxon>
        <taxon>Neopterygii</taxon>
        <taxon>Teleostei</taxon>
        <taxon>Anguilliformes</taxon>
        <taxon>Anguillidae</taxon>
        <taxon>Anguilla</taxon>
    </lineage>
</organism>
<proteinExistence type="predicted"/>
<dbReference type="AlphaFoldDB" id="A0A0E9TKM5"/>
<reference evidence="1" key="2">
    <citation type="journal article" date="2015" name="Fish Shellfish Immunol.">
        <title>Early steps in the European eel (Anguilla anguilla)-Vibrio vulnificus interaction in the gills: Role of the RtxA13 toxin.</title>
        <authorList>
            <person name="Callol A."/>
            <person name="Pajuelo D."/>
            <person name="Ebbesson L."/>
            <person name="Teles M."/>
            <person name="MacKenzie S."/>
            <person name="Amaro C."/>
        </authorList>
    </citation>
    <scope>NUCLEOTIDE SEQUENCE</scope>
</reference>
<protein>
    <submittedName>
        <fullName evidence="1">Uncharacterized protein</fullName>
    </submittedName>
</protein>
<accession>A0A0E9TKM5</accession>
<name>A0A0E9TKM5_ANGAN</name>
<reference evidence="1" key="1">
    <citation type="submission" date="2014-11" db="EMBL/GenBank/DDBJ databases">
        <authorList>
            <person name="Amaro Gonzalez C."/>
        </authorList>
    </citation>
    <scope>NUCLEOTIDE SEQUENCE</scope>
</reference>